<accession>A0ABT4CVG4</accession>
<gene>
    <name evidence="3" type="ORF">OW763_01185</name>
</gene>
<evidence type="ECO:0000313" key="4">
    <source>
        <dbReference type="Proteomes" id="UP001078443"/>
    </source>
</evidence>
<evidence type="ECO:0000259" key="1">
    <source>
        <dbReference type="Pfam" id="PF03551"/>
    </source>
</evidence>
<dbReference type="PANTHER" id="PTHR43252">
    <property type="entry name" value="TRANSCRIPTIONAL REGULATOR YQJI"/>
    <property type="match status" value="1"/>
</dbReference>
<dbReference type="RefSeq" id="WP_268039236.1">
    <property type="nucleotide sequence ID" value="NZ_JAPQER010000001.1"/>
</dbReference>
<dbReference type="InterPro" id="IPR036388">
    <property type="entry name" value="WH-like_DNA-bd_sf"/>
</dbReference>
<protein>
    <submittedName>
        <fullName evidence="3">PadR family transcriptional regulator</fullName>
    </submittedName>
</protein>
<dbReference type="Gene3D" id="1.10.10.10">
    <property type="entry name" value="Winged helix-like DNA-binding domain superfamily/Winged helix DNA-binding domain"/>
    <property type="match status" value="1"/>
</dbReference>
<dbReference type="Proteomes" id="UP001078443">
    <property type="component" value="Unassembled WGS sequence"/>
</dbReference>
<feature type="domain" description="Transcription regulator PadR C-terminal" evidence="2">
    <location>
        <begin position="94"/>
        <end position="180"/>
    </location>
</feature>
<dbReference type="Pfam" id="PF03551">
    <property type="entry name" value="PadR"/>
    <property type="match status" value="1"/>
</dbReference>
<name>A0ABT4CVG4_9CLOT</name>
<reference evidence="3" key="1">
    <citation type="submission" date="2022-12" db="EMBL/GenBank/DDBJ databases">
        <authorList>
            <person name="Wang J."/>
        </authorList>
    </citation>
    <scope>NUCLEOTIDE SEQUENCE</scope>
    <source>
        <strain evidence="3">HY-45-18</strain>
    </source>
</reference>
<dbReference type="InterPro" id="IPR018309">
    <property type="entry name" value="Tscrpt_reg_PadR_C"/>
</dbReference>
<keyword evidence="4" id="KW-1185">Reference proteome</keyword>
<proteinExistence type="predicted"/>
<evidence type="ECO:0000259" key="2">
    <source>
        <dbReference type="Pfam" id="PF10400"/>
    </source>
</evidence>
<dbReference type="EMBL" id="JAPQER010000001">
    <property type="protein sequence ID" value="MCY6482969.1"/>
    <property type="molecule type" value="Genomic_DNA"/>
</dbReference>
<dbReference type="InterPro" id="IPR005149">
    <property type="entry name" value="Tscrpt_reg_PadR_N"/>
</dbReference>
<dbReference type="PANTHER" id="PTHR43252:SF6">
    <property type="entry name" value="NEGATIVE TRANSCRIPTION REGULATOR PADR"/>
    <property type="match status" value="1"/>
</dbReference>
<comment type="caution">
    <text evidence="3">The sequence shown here is derived from an EMBL/GenBank/DDBJ whole genome shotgun (WGS) entry which is preliminary data.</text>
</comment>
<dbReference type="Pfam" id="PF10400">
    <property type="entry name" value="Vir_act_alpha_C"/>
    <property type="match status" value="1"/>
</dbReference>
<organism evidence="3 4">
    <name type="scientific">Clostridium aestuarii</name>
    <dbReference type="NCBI Taxonomy" id="338193"/>
    <lineage>
        <taxon>Bacteria</taxon>
        <taxon>Bacillati</taxon>
        <taxon>Bacillota</taxon>
        <taxon>Clostridia</taxon>
        <taxon>Eubacteriales</taxon>
        <taxon>Clostridiaceae</taxon>
        <taxon>Clostridium</taxon>
    </lineage>
</organism>
<evidence type="ECO:0000313" key="3">
    <source>
        <dbReference type="EMBL" id="MCY6482969.1"/>
    </source>
</evidence>
<sequence length="181" mass="21534">MSLKHGILGLLEYGSMTGYDVMKLFSESLNFFWNTQTSQIYRELDTLEKKEWVTSEHVVQKDKPNKKVFTLADDGRRELIRWLDEHSAKNTMKMRDEMTMRVFLGSNGDKDILKKELIEYRQINKEFSKRLKEAEGKLDYREQLTGKKGEKIYWLMAIKRGYFTAKCNIQWVDECLELLEL</sequence>
<dbReference type="SUPFAM" id="SSF46785">
    <property type="entry name" value="Winged helix' DNA-binding domain"/>
    <property type="match status" value="1"/>
</dbReference>
<dbReference type="Gene3D" id="6.10.140.190">
    <property type="match status" value="1"/>
</dbReference>
<feature type="domain" description="Transcription regulator PadR N-terminal" evidence="1">
    <location>
        <begin position="7"/>
        <end position="79"/>
    </location>
</feature>
<dbReference type="InterPro" id="IPR036390">
    <property type="entry name" value="WH_DNA-bd_sf"/>
</dbReference>